<dbReference type="CDD" id="cd14014">
    <property type="entry name" value="STKc_PknB_like"/>
    <property type="match status" value="1"/>
</dbReference>
<evidence type="ECO:0000256" key="4">
    <source>
        <dbReference type="ARBA" id="ARBA00022840"/>
    </source>
</evidence>
<feature type="compositionally biased region" description="Basic and acidic residues" evidence="6">
    <location>
        <begin position="635"/>
        <end position="649"/>
    </location>
</feature>
<dbReference type="EMBL" id="SJPV01000013">
    <property type="protein sequence ID" value="TWU32198.1"/>
    <property type="molecule type" value="Genomic_DNA"/>
</dbReference>
<dbReference type="PROSITE" id="PS00108">
    <property type="entry name" value="PROTEIN_KINASE_ST"/>
    <property type="match status" value="1"/>
</dbReference>
<dbReference type="Gene3D" id="1.10.510.10">
    <property type="entry name" value="Transferase(Phosphotransferase) domain 1"/>
    <property type="match status" value="1"/>
</dbReference>
<evidence type="ECO:0000256" key="5">
    <source>
        <dbReference type="PROSITE-ProRule" id="PRU10141"/>
    </source>
</evidence>
<proteinExistence type="predicted"/>
<dbReference type="Pfam" id="PF00069">
    <property type="entry name" value="Pkinase"/>
    <property type="match status" value="1"/>
</dbReference>
<keyword evidence="1 8" id="KW-0808">Transferase</keyword>
<feature type="domain" description="Protein kinase" evidence="7">
    <location>
        <begin position="86"/>
        <end position="383"/>
    </location>
</feature>
<dbReference type="SUPFAM" id="SSF56112">
    <property type="entry name" value="Protein kinase-like (PK-like)"/>
    <property type="match status" value="1"/>
</dbReference>
<dbReference type="GO" id="GO:0005524">
    <property type="term" value="F:ATP binding"/>
    <property type="evidence" value="ECO:0007669"/>
    <property type="project" value="UniProtKB-UniRule"/>
</dbReference>
<keyword evidence="2 5" id="KW-0547">Nucleotide-binding</keyword>
<dbReference type="EC" id="2.7.11.1" evidence="8"/>
<keyword evidence="9" id="KW-1185">Reference proteome</keyword>
<dbReference type="PROSITE" id="PS50011">
    <property type="entry name" value="PROTEIN_KINASE_DOM"/>
    <property type="match status" value="1"/>
</dbReference>
<feature type="binding site" evidence="5">
    <location>
        <position position="116"/>
    </location>
    <ligand>
        <name>ATP</name>
        <dbReference type="ChEBI" id="CHEBI:30616"/>
    </ligand>
</feature>
<dbReference type="AlphaFoldDB" id="A0A5C6D5U2"/>
<dbReference type="Gene3D" id="1.25.40.10">
    <property type="entry name" value="Tetratricopeptide repeat domain"/>
    <property type="match status" value="1"/>
</dbReference>
<dbReference type="InterPro" id="IPR000719">
    <property type="entry name" value="Prot_kinase_dom"/>
</dbReference>
<gene>
    <name evidence="8" type="primary">pknB_33</name>
    <name evidence="8" type="ORF">Poly41_56830</name>
</gene>
<dbReference type="OrthoDB" id="258731at2"/>
<dbReference type="RefSeq" id="WP_146530454.1">
    <property type="nucleotide sequence ID" value="NZ_SJPV01000013.1"/>
</dbReference>
<evidence type="ECO:0000256" key="3">
    <source>
        <dbReference type="ARBA" id="ARBA00022777"/>
    </source>
</evidence>
<reference evidence="8 9" key="1">
    <citation type="submission" date="2019-02" db="EMBL/GenBank/DDBJ databases">
        <title>Deep-cultivation of Planctomycetes and their phenomic and genomic characterization uncovers novel biology.</title>
        <authorList>
            <person name="Wiegand S."/>
            <person name="Jogler M."/>
            <person name="Boedeker C."/>
            <person name="Pinto D."/>
            <person name="Vollmers J."/>
            <person name="Rivas-Marin E."/>
            <person name="Kohn T."/>
            <person name="Peeters S.H."/>
            <person name="Heuer A."/>
            <person name="Rast P."/>
            <person name="Oberbeckmann S."/>
            <person name="Bunk B."/>
            <person name="Jeske O."/>
            <person name="Meyerdierks A."/>
            <person name="Storesund J.E."/>
            <person name="Kallscheuer N."/>
            <person name="Luecker S."/>
            <person name="Lage O.M."/>
            <person name="Pohl T."/>
            <person name="Merkel B.J."/>
            <person name="Hornburger P."/>
            <person name="Mueller R.-W."/>
            <person name="Bruemmer F."/>
            <person name="Labrenz M."/>
            <person name="Spormann A.M."/>
            <person name="Op Den Camp H."/>
            <person name="Overmann J."/>
            <person name="Amann R."/>
            <person name="Jetten M.S.M."/>
            <person name="Mascher T."/>
            <person name="Medema M.H."/>
            <person name="Devos D.P."/>
            <person name="Kaster A.-K."/>
            <person name="Ovreas L."/>
            <person name="Rohde M."/>
            <person name="Galperin M.Y."/>
            <person name="Jogler C."/>
        </authorList>
    </citation>
    <scope>NUCLEOTIDE SEQUENCE [LARGE SCALE GENOMIC DNA]</scope>
    <source>
        <strain evidence="8 9">Poly41</strain>
    </source>
</reference>
<dbReference type="InterPro" id="IPR011990">
    <property type="entry name" value="TPR-like_helical_dom_sf"/>
</dbReference>
<name>A0A5C6D5U2_9BACT</name>
<dbReference type="PANTHER" id="PTHR43289">
    <property type="entry name" value="MITOGEN-ACTIVATED PROTEIN KINASE KINASE KINASE 20-RELATED"/>
    <property type="match status" value="1"/>
</dbReference>
<evidence type="ECO:0000259" key="7">
    <source>
        <dbReference type="PROSITE" id="PS50011"/>
    </source>
</evidence>
<evidence type="ECO:0000256" key="6">
    <source>
        <dbReference type="SAM" id="MobiDB-lite"/>
    </source>
</evidence>
<keyword evidence="4 5" id="KW-0067">ATP-binding</keyword>
<keyword evidence="3 8" id="KW-0418">Kinase</keyword>
<dbReference type="InterPro" id="IPR011009">
    <property type="entry name" value="Kinase-like_dom_sf"/>
</dbReference>
<dbReference type="GO" id="GO:0004674">
    <property type="term" value="F:protein serine/threonine kinase activity"/>
    <property type="evidence" value="ECO:0007669"/>
    <property type="project" value="UniProtKB-EC"/>
</dbReference>
<protein>
    <submittedName>
        <fullName evidence="8">Serine/threonine-protein kinase PknB</fullName>
        <ecNumber evidence="8">2.7.11.1</ecNumber>
    </submittedName>
</protein>
<dbReference type="InterPro" id="IPR017441">
    <property type="entry name" value="Protein_kinase_ATP_BS"/>
</dbReference>
<dbReference type="Proteomes" id="UP000319143">
    <property type="component" value="Unassembled WGS sequence"/>
</dbReference>
<sequence length="785" mass="86966">MPNPTERAIFLQALDEDNLDERLAYLDSACGDDASLRGSVEALLAAHERPAALLDHPICGDRSRFAFSSELSEGPLEHIGMQIGPYKLMEQIGEGGFGLVFVAEQEQPVRRRVALKIVKPGAASKEVIARFEGERQAVAMMNHPNIAQVFDAGVTTDHRPFFVMELVRGLPITEFCDKKQLDLRERLNLIIDVCSAVHHAHQKGVIHRDIKPSNVMVTLHDGKPVAKVIDFGVAKAIGQRLTDKTVYTRFHSMIGTPLYMSPEQAEMSGLDIDTRSDIYSLGVLLYELLAGTTPFDRNRLDSAGLDELRRIIREEEPPRPSTRLSTLNKTLSTIADQRRIDPGRLTSTLRGDLDWIVMKSLEKDRSRRYDSAASLADDIRRFLDGDPITARPPSTAYQFQKFARRHRVVIITAALVGCSMIVGTAASLWQMSKAIAAKQEVEQFAANLTQASVLVASGQTHADAGRWSEAARDYGAAVAIQPTFFLPRVQRGQLYARIYLLPEAARDYAFALDTGASTSQPQWWGVPALFLYTGHDDAFARLSKQYQQHLLQDPDEPKWLTLRGLVVSDQNNESMDRQALAELARSWLSLPPPGPPPGLDELLGFDELLGLDGPPGFGRPPGPESNGPPGWREGPPPDRLDGGRPRESLPRNMCQYVSALAELRDKNFDSALNLLREADADPRWPDRYLVQAPLALAYHYSGKSEQAKRALDLSGELIRDVLNVLREHPQENGSTLWSDLVEALQIHDEASQAIVGIPSPLRPNVDQVRGASLNLIARPMNSQSE</sequence>
<accession>A0A5C6D5U2</accession>
<organism evidence="8 9">
    <name type="scientific">Novipirellula artificiosorum</name>
    <dbReference type="NCBI Taxonomy" id="2528016"/>
    <lineage>
        <taxon>Bacteria</taxon>
        <taxon>Pseudomonadati</taxon>
        <taxon>Planctomycetota</taxon>
        <taxon>Planctomycetia</taxon>
        <taxon>Pirellulales</taxon>
        <taxon>Pirellulaceae</taxon>
        <taxon>Novipirellula</taxon>
    </lineage>
</organism>
<dbReference type="SMART" id="SM00220">
    <property type="entry name" value="S_TKc"/>
    <property type="match status" value="1"/>
</dbReference>
<evidence type="ECO:0000256" key="1">
    <source>
        <dbReference type="ARBA" id="ARBA00022679"/>
    </source>
</evidence>
<evidence type="ECO:0000313" key="9">
    <source>
        <dbReference type="Proteomes" id="UP000319143"/>
    </source>
</evidence>
<comment type="caution">
    <text evidence="8">The sequence shown here is derived from an EMBL/GenBank/DDBJ whole genome shotgun (WGS) entry which is preliminary data.</text>
</comment>
<dbReference type="PANTHER" id="PTHR43289:SF6">
    <property type="entry name" value="SERINE_THREONINE-PROTEIN KINASE NEKL-3"/>
    <property type="match status" value="1"/>
</dbReference>
<dbReference type="PROSITE" id="PS00107">
    <property type="entry name" value="PROTEIN_KINASE_ATP"/>
    <property type="match status" value="1"/>
</dbReference>
<evidence type="ECO:0000256" key="2">
    <source>
        <dbReference type="ARBA" id="ARBA00022741"/>
    </source>
</evidence>
<feature type="region of interest" description="Disordered" evidence="6">
    <location>
        <begin position="610"/>
        <end position="649"/>
    </location>
</feature>
<evidence type="ECO:0000313" key="8">
    <source>
        <dbReference type="EMBL" id="TWU32198.1"/>
    </source>
</evidence>
<dbReference type="SUPFAM" id="SSF48452">
    <property type="entry name" value="TPR-like"/>
    <property type="match status" value="1"/>
</dbReference>
<dbReference type="Gene3D" id="3.30.200.20">
    <property type="entry name" value="Phosphorylase Kinase, domain 1"/>
    <property type="match status" value="1"/>
</dbReference>
<dbReference type="InterPro" id="IPR008271">
    <property type="entry name" value="Ser/Thr_kinase_AS"/>
</dbReference>